<dbReference type="GO" id="GO:0034976">
    <property type="term" value="P:response to endoplasmic reticulum stress"/>
    <property type="evidence" value="ECO:0007669"/>
    <property type="project" value="TreeGrafter"/>
</dbReference>
<dbReference type="GO" id="GO:0006457">
    <property type="term" value="P:protein folding"/>
    <property type="evidence" value="ECO:0007669"/>
    <property type="project" value="TreeGrafter"/>
</dbReference>
<evidence type="ECO:0000256" key="4">
    <source>
        <dbReference type="ARBA" id="ARBA00012723"/>
    </source>
</evidence>
<evidence type="ECO:0000313" key="9">
    <source>
        <dbReference type="EMBL" id="KAF2833559.1"/>
    </source>
</evidence>
<dbReference type="EC" id="5.3.4.1" evidence="4"/>
<name>A0A6A7ALN5_9PLEO</name>
<dbReference type="GO" id="GO:0003756">
    <property type="term" value="F:protein disulfide isomerase activity"/>
    <property type="evidence" value="ECO:0007669"/>
    <property type="project" value="UniProtKB-EC"/>
</dbReference>
<dbReference type="OrthoDB" id="427280at2759"/>
<keyword evidence="5" id="KW-0256">Endoplasmic reticulum</keyword>
<dbReference type="SUPFAM" id="SSF52833">
    <property type="entry name" value="Thioredoxin-like"/>
    <property type="match status" value="2"/>
</dbReference>
<keyword evidence="6" id="KW-0413">Isomerase</keyword>
<comment type="similarity">
    <text evidence="3">Belongs to the protein disulfide isomerase family.</text>
</comment>
<comment type="catalytic activity">
    <reaction evidence="1">
        <text>Catalyzes the rearrangement of -S-S- bonds in proteins.</text>
        <dbReference type="EC" id="5.3.4.1"/>
    </reaction>
</comment>
<dbReference type="InterPro" id="IPR036249">
    <property type="entry name" value="Thioredoxin-like_sf"/>
</dbReference>
<dbReference type="PANTHER" id="PTHR18929:SF132">
    <property type="entry name" value="PROTEIN DISULFIDE-ISOMERASE A3"/>
    <property type="match status" value="1"/>
</dbReference>
<dbReference type="GO" id="GO:0005788">
    <property type="term" value="C:endoplasmic reticulum lumen"/>
    <property type="evidence" value="ECO:0007669"/>
    <property type="project" value="UniProtKB-SubCell"/>
</dbReference>
<feature type="region of interest" description="Disordered" evidence="8">
    <location>
        <begin position="252"/>
        <end position="271"/>
    </location>
</feature>
<sequence length="271" mass="30305">MHMTRYRGPRTEKAIRDFVKRRELPIVTHIETAQLETLKEINDIVVVAYLPPDSPTLLSIFTSIASQHHFDFVFGYTTSASDASKENLPVPSIKIFKNADDDHRILNGAFTASSLSNFLTTAVPKVIRDFREKDLETFMQRDKLTLYIFTSSEDQACALRTGLTPLAKKYEKYVVFAVADGEKHKEMASNFLARFDAGGVGGGLKMPGVVVHAPLNDNVFMYARGKEIEQEVVESMLVTILQGKARSGDVFGREASDVEEGGREEWGHDEL</sequence>
<evidence type="ECO:0000256" key="3">
    <source>
        <dbReference type="ARBA" id="ARBA00006347"/>
    </source>
</evidence>
<proteinExistence type="inferred from homology"/>
<dbReference type="Gene3D" id="3.40.30.10">
    <property type="entry name" value="Glutaredoxin"/>
    <property type="match status" value="2"/>
</dbReference>
<accession>A0A6A7ALN5</accession>
<evidence type="ECO:0000313" key="10">
    <source>
        <dbReference type="Proteomes" id="UP000799424"/>
    </source>
</evidence>
<keyword evidence="7" id="KW-0676">Redox-active center</keyword>
<evidence type="ECO:0000256" key="6">
    <source>
        <dbReference type="ARBA" id="ARBA00023235"/>
    </source>
</evidence>
<dbReference type="Pfam" id="PF13848">
    <property type="entry name" value="Thioredoxin_6"/>
    <property type="match status" value="1"/>
</dbReference>
<evidence type="ECO:0000256" key="2">
    <source>
        <dbReference type="ARBA" id="ARBA00004319"/>
    </source>
</evidence>
<dbReference type="AlphaFoldDB" id="A0A6A7ALN5"/>
<evidence type="ECO:0000256" key="7">
    <source>
        <dbReference type="ARBA" id="ARBA00023284"/>
    </source>
</evidence>
<evidence type="ECO:0000256" key="8">
    <source>
        <dbReference type="SAM" id="MobiDB-lite"/>
    </source>
</evidence>
<organism evidence="9 10">
    <name type="scientific">Ophiobolus disseminans</name>
    <dbReference type="NCBI Taxonomy" id="1469910"/>
    <lineage>
        <taxon>Eukaryota</taxon>
        <taxon>Fungi</taxon>
        <taxon>Dikarya</taxon>
        <taxon>Ascomycota</taxon>
        <taxon>Pezizomycotina</taxon>
        <taxon>Dothideomycetes</taxon>
        <taxon>Pleosporomycetidae</taxon>
        <taxon>Pleosporales</taxon>
        <taxon>Pleosporineae</taxon>
        <taxon>Phaeosphaeriaceae</taxon>
        <taxon>Ophiobolus</taxon>
    </lineage>
</organism>
<protein>
    <recommendedName>
        <fullName evidence="4">protein disulfide-isomerase</fullName>
        <ecNumber evidence="4">5.3.4.1</ecNumber>
    </recommendedName>
</protein>
<dbReference type="PANTHER" id="PTHR18929">
    <property type="entry name" value="PROTEIN DISULFIDE ISOMERASE"/>
    <property type="match status" value="1"/>
</dbReference>
<dbReference type="CDD" id="cd02981">
    <property type="entry name" value="PDI_b_family"/>
    <property type="match status" value="1"/>
</dbReference>
<evidence type="ECO:0000256" key="1">
    <source>
        <dbReference type="ARBA" id="ARBA00001182"/>
    </source>
</evidence>
<reference evidence="9" key="1">
    <citation type="journal article" date="2020" name="Stud. Mycol.">
        <title>101 Dothideomycetes genomes: a test case for predicting lifestyles and emergence of pathogens.</title>
        <authorList>
            <person name="Haridas S."/>
            <person name="Albert R."/>
            <person name="Binder M."/>
            <person name="Bloem J."/>
            <person name="Labutti K."/>
            <person name="Salamov A."/>
            <person name="Andreopoulos B."/>
            <person name="Baker S."/>
            <person name="Barry K."/>
            <person name="Bills G."/>
            <person name="Bluhm B."/>
            <person name="Cannon C."/>
            <person name="Castanera R."/>
            <person name="Culley D."/>
            <person name="Daum C."/>
            <person name="Ezra D."/>
            <person name="Gonzalez J."/>
            <person name="Henrissat B."/>
            <person name="Kuo A."/>
            <person name="Liang C."/>
            <person name="Lipzen A."/>
            <person name="Lutzoni F."/>
            <person name="Magnuson J."/>
            <person name="Mondo S."/>
            <person name="Nolan M."/>
            <person name="Ohm R."/>
            <person name="Pangilinan J."/>
            <person name="Park H.-J."/>
            <person name="Ramirez L."/>
            <person name="Alfaro M."/>
            <person name="Sun H."/>
            <person name="Tritt A."/>
            <person name="Yoshinaga Y."/>
            <person name="Zwiers L.-H."/>
            <person name="Turgeon B."/>
            <person name="Goodwin S."/>
            <person name="Spatafora J."/>
            <person name="Crous P."/>
            <person name="Grigoriev I."/>
        </authorList>
    </citation>
    <scope>NUCLEOTIDE SEQUENCE</scope>
    <source>
        <strain evidence="9">CBS 113818</strain>
    </source>
</reference>
<dbReference type="EMBL" id="MU006216">
    <property type="protein sequence ID" value="KAF2833559.1"/>
    <property type="molecule type" value="Genomic_DNA"/>
</dbReference>
<comment type="subcellular location">
    <subcellularLocation>
        <location evidence="2">Endoplasmic reticulum lumen</location>
    </subcellularLocation>
</comment>
<dbReference type="Proteomes" id="UP000799424">
    <property type="component" value="Unassembled WGS sequence"/>
</dbReference>
<gene>
    <name evidence="9" type="ORF">CC86DRAFT_389765</name>
</gene>
<keyword evidence="10" id="KW-1185">Reference proteome</keyword>
<evidence type="ECO:0000256" key="5">
    <source>
        <dbReference type="ARBA" id="ARBA00022824"/>
    </source>
</evidence>